<feature type="domain" description="Condensation" evidence="2">
    <location>
        <begin position="7"/>
        <end position="281"/>
    </location>
</feature>
<accession>A0A2T6G708</accession>
<proteinExistence type="predicted"/>
<name>A0A2T6G708_9BACL</name>
<evidence type="ECO:0000313" key="4">
    <source>
        <dbReference type="Proteomes" id="UP000244184"/>
    </source>
</evidence>
<dbReference type="GO" id="GO:0009239">
    <property type="term" value="P:enterobactin biosynthetic process"/>
    <property type="evidence" value="ECO:0007669"/>
    <property type="project" value="TreeGrafter"/>
</dbReference>
<dbReference type="InterPro" id="IPR023213">
    <property type="entry name" value="CAT-like_dom_sf"/>
</dbReference>
<dbReference type="AlphaFoldDB" id="A0A2T6G708"/>
<dbReference type="EMBL" id="PYHP01000018">
    <property type="protein sequence ID" value="PUA39936.1"/>
    <property type="molecule type" value="Genomic_DNA"/>
</dbReference>
<reference evidence="3 4" key="1">
    <citation type="submission" date="2018-03" db="EMBL/GenBank/DDBJ databases">
        <title>Genome sequence of Paenibacillus elgii strain AC13 an antimicrobial compound producing bacteria.</title>
        <authorList>
            <person name="Kurokawa A.S."/>
            <person name="Araujo J.F."/>
            <person name="Costa R.A."/>
            <person name="Ortega D.B."/>
            <person name="Pires A.S."/>
            <person name="Pappas G.J.Jr."/>
            <person name="Franco O.L."/>
            <person name="Barreto C."/>
            <person name="Magalhaes B.S."/>
            <person name="Kruger R.H."/>
        </authorList>
    </citation>
    <scope>NUCLEOTIDE SEQUENCE [LARGE SCALE GENOMIC DNA]</scope>
    <source>
        <strain evidence="3 4">AC13</strain>
    </source>
</reference>
<dbReference type="Gene3D" id="3.30.559.10">
    <property type="entry name" value="Chloramphenicol acetyltransferase-like domain"/>
    <property type="match status" value="1"/>
</dbReference>
<comment type="caution">
    <text evidence="3">The sequence shown here is derived from an EMBL/GenBank/DDBJ whole genome shotgun (WGS) entry which is preliminary data.</text>
</comment>
<dbReference type="Pfam" id="PF00668">
    <property type="entry name" value="Condensation"/>
    <property type="match status" value="1"/>
</dbReference>
<sequence length="289" mass="34065">MNDIQLFPLTNAQQRIWYTELLYPNTSVSLLSGTVKMKGKMDIDAFKRSINMVIEQYDAFRIRITSEDGIPKQYVVPYEEKEFEVLNLSDFDSLAQAEEWLERHKQTPFELFHSELFHFLFLKISDDEYWLNTKVHHIISDGISMVLFGNQLTEYYIDMIRGQEPQLGEEHSYIEYIQTEQAYEQSERFQKDKAYWVDKFSDLPELTGLKPYNPLSLSTAAKREHFTVPDGLYNEIQSYCHENKISLFQFFMAATYIYMYKVTNQQDVVIGTSFANRVSKKEKIRSACS</sequence>
<dbReference type="GO" id="GO:0047527">
    <property type="term" value="F:2,3-dihydroxybenzoate-serine ligase activity"/>
    <property type="evidence" value="ECO:0007669"/>
    <property type="project" value="TreeGrafter"/>
</dbReference>
<gene>
    <name evidence="3" type="ORF">C8Z91_05365</name>
</gene>
<evidence type="ECO:0000313" key="3">
    <source>
        <dbReference type="EMBL" id="PUA39936.1"/>
    </source>
</evidence>
<evidence type="ECO:0000259" key="2">
    <source>
        <dbReference type="Pfam" id="PF00668"/>
    </source>
</evidence>
<organism evidence="3 4">
    <name type="scientific">Paenibacillus elgii</name>
    <dbReference type="NCBI Taxonomy" id="189691"/>
    <lineage>
        <taxon>Bacteria</taxon>
        <taxon>Bacillati</taxon>
        <taxon>Bacillota</taxon>
        <taxon>Bacilli</taxon>
        <taxon>Bacillales</taxon>
        <taxon>Paenibacillaceae</taxon>
        <taxon>Paenibacillus</taxon>
    </lineage>
</organism>
<keyword evidence="1" id="KW-0677">Repeat</keyword>
<dbReference type="PANTHER" id="PTHR45527">
    <property type="entry name" value="NONRIBOSOMAL PEPTIDE SYNTHETASE"/>
    <property type="match status" value="1"/>
</dbReference>
<dbReference type="GO" id="GO:0005829">
    <property type="term" value="C:cytosol"/>
    <property type="evidence" value="ECO:0007669"/>
    <property type="project" value="TreeGrafter"/>
</dbReference>
<dbReference type="SUPFAM" id="SSF52777">
    <property type="entry name" value="CoA-dependent acyltransferases"/>
    <property type="match status" value="2"/>
</dbReference>
<dbReference type="InterPro" id="IPR001242">
    <property type="entry name" value="Condensation_dom"/>
</dbReference>
<dbReference type="Gene3D" id="3.30.559.30">
    <property type="entry name" value="Nonribosomal peptide synthetase, condensation domain"/>
    <property type="match status" value="1"/>
</dbReference>
<dbReference type="GO" id="GO:0031177">
    <property type="term" value="F:phosphopantetheine binding"/>
    <property type="evidence" value="ECO:0007669"/>
    <property type="project" value="TreeGrafter"/>
</dbReference>
<dbReference type="PANTHER" id="PTHR45527:SF1">
    <property type="entry name" value="FATTY ACID SYNTHASE"/>
    <property type="match status" value="1"/>
</dbReference>
<dbReference type="GO" id="GO:0008610">
    <property type="term" value="P:lipid biosynthetic process"/>
    <property type="evidence" value="ECO:0007669"/>
    <property type="project" value="UniProtKB-ARBA"/>
</dbReference>
<dbReference type="Proteomes" id="UP000244184">
    <property type="component" value="Unassembled WGS sequence"/>
</dbReference>
<dbReference type="GO" id="GO:0009366">
    <property type="term" value="C:enterobactin synthetase complex"/>
    <property type="evidence" value="ECO:0007669"/>
    <property type="project" value="TreeGrafter"/>
</dbReference>
<protein>
    <recommendedName>
        <fullName evidence="2">Condensation domain-containing protein</fullName>
    </recommendedName>
</protein>
<evidence type="ECO:0000256" key="1">
    <source>
        <dbReference type="ARBA" id="ARBA00022737"/>
    </source>
</evidence>
<dbReference type="GO" id="GO:0043041">
    <property type="term" value="P:amino acid activation for nonribosomal peptide biosynthetic process"/>
    <property type="evidence" value="ECO:0007669"/>
    <property type="project" value="TreeGrafter"/>
</dbReference>